<evidence type="ECO:0000256" key="3">
    <source>
        <dbReference type="ARBA" id="ARBA00022741"/>
    </source>
</evidence>
<dbReference type="Pfam" id="PF02785">
    <property type="entry name" value="Biotin_carb_C"/>
    <property type="match status" value="1"/>
</dbReference>
<dbReference type="InterPro" id="IPR005481">
    <property type="entry name" value="BC-like_N"/>
</dbReference>
<dbReference type="FunFam" id="3.40.50.20:FF:000010">
    <property type="entry name" value="Propionyl-CoA carboxylase subunit alpha"/>
    <property type="match status" value="1"/>
</dbReference>
<dbReference type="InterPro" id="IPR011764">
    <property type="entry name" value="Biotin_carboxylation_dom"/>
</dbReference>
<dbReference type="Proteomes" id="UP000728185">
    <property type="component" value="Unassembled WGS sequence"/>
</dbReference>
<evidence type="ECO:0000256" key="5">
    <source>
        <dbReference type="ARBA" id="ARBA00023267"/>
    </source>
</evidence>
<dbReference type="PROSITE" id="PS50979">
    <property type="entry name" value="BC"/>
    <property type="match status" value="1"/>
</dbReference>
<dbReference type="Pfam" id="PF00289">
    <property type="entry name" value="Biotin_carb_N"/>
    <property type="match status" value="1"/>
</dbReference>
<organism evidence="10 11">
    <name type="scientific">Fasciolopsis buskii</name>
    <dbReference type="NCBI Taxonomy" id="27845"/>
    <lineage>
        <taxon>Eukaryota</taxon>
        <taxon>Metazoa</taxon>
        <taxon>Spiralia</taxon>
        <taxon>Lophotrochozoa</taxon>
        <taxon>Platyhelminthes</taxon>
        <taxon>Trematoda</taxon>
        <taxon>Digenea</taxon>
        <taxon>Plagiorchiida</taxon>
        <taxon>Echinostomata</taxon>
        <taxon>Echinostomatoidea</taxon>
        <taxon>Fasciolidae</taxon>
        <taxon>Fasciolopsis</taxon>
    </lineage>
</organism>
<evidence type="ECO:0000313" key="11">
    <source>
        <dbReference type="Proteomes" id="UP000728185"/>
    </source>
</evidence>
<feature type="transmembrane region" description="Helical" evidence="7">
    <location>
        <begin position="448"/>
        <end position="464"/>
    </location>
</feature>
<name>A0A8E0RXK9_9TREM</name>
<accession>A0A8E0RXK9</accession>
<keyword evidence="7" id="KW-0472">Membrane</keyword>
<protein>
    <submittedName>
        <fullName evidence="10">Biotin carboxylase /acetyl-CoA carboxylase carboxyltransferase subunit alpha</fullName>
    </submittedName>
</protein>
<dbReference type="PANTHER" id="PTHR18866">
    <property type="entry name" value="CARBOXYLASE:PYRUVATE/ACETYL-COA/PROPIONYL-COA CARBOXYLASE"/>
    <property type="match status" value="1"/>
</dbReference>
<dbReference type="FunFam" id="3.30.1490.20:FF:000003">
    <property type="entry name" value="acetyl-CoA carboxylase isoform X1"/>
    <property type="match status" value="1"/>
</dbReference>
<comment type="caution">
    <text evidence="10">The sequence shown here is derived from an EMBL/GenBank/DDBJ whole genome shotgun (WGS) entry which is preliminary data.</text>
</comment>
<keyword evidence="3 6" id="KW-0547">Nucleotide-binding</keyword>
<dbReference type="SUPFAM" id="SSF52440">
    <property type="entry name" value="PreATP-grasp domain"/>
    <property type="match status" value="1"/>
</dbReference>
<dbReference type="InterPro" id="IPR005479">
    <property type="entry name" value="CPAse_ATP-bd"/>
</dbReference>
<dbReference type="GO" id="GO:0004485">
    <property type="term" value="F:methylcrotonoyl-CoA carboxylase activity"/>
    <property type="evidence" value="ECO:0007669"/>
    <property type="project" value="TreeGrafter"/>
</dbReference>
<dbReference type="InterPro" id="IPR011054">
    <property type="entry name" value="Rudment_hybrid_motif"/>
</dbReference>
<dbReference type="PROSITE" id="PS00867">
    <property type="entry name" value="CPSASE_2"/>
    <property type="match status" value="1"/>
</dbReference>
<evidence type="ECO:0000256" key="4">
    <source>
        <dbReference type="ARBA" id="ARBA00022840"/>
    </source>
</evidence>
<dbReference type="Gene3D" id="3.30.470.20">
    <property type="entry name" value="ATP-grasp fold, B domain"/>
    <property type="match status" value="1"/>
</dbReference>
<evidence type="ECO:0000256" key="7">
    <source>
        <dbReference type="SAM" id="Phobius"/>
    </source>
</evidence>
<dbReference type="SMART" id="SM00878">
    <property type="entry name" value="Biotin_carb_C"/>
    <property type="match status" value="1"/>
</dbReference>
<gene>
    <name evidence="10" type="ORF">FBUS_07994</name>
</gene>
<evidence type="ECO:0000256" key="2">
    <source>
        <dbReference type="ARBA" id="ARBA00022598"/>
    </source>
</evidence>
<keyword evidence="4 6" id="KW-0067">ATP-binding</keyword>
<evidence type="ECO:0000259" key="8">
    <source>
        <dbReference type="PROSITE" id="PS50975"/>
    </source>
</evidence>
<dbReference type="SUPFAM" id="SSF51246">
    <property type="entry name" value="Rudiment single hybrid motif"/>
    <property type="match status" value="1"/>
</dbReference>
<keyword evidence="11" id="KW-1185">Reference proteome</keyword>
<dbReference type="GO" id="GO:0046872">
    <property type="term" value="F:metal ion binding"/>
    <property type="evidence" value="ECO:0007669"/>
    <property type="project" value="InterPro"/>
</dbReference>
<evidence type="ECO:0000256" key="1">
    <source>
        <dbReference type="ARBA" id="ARBA00001953"/>
    </source>
</evidence>
<dbReference type="SUPFAM" id="SSF56059">
    <property type="entry name" value="Glutathione synthetase ATP-binding domain-like"/>
    <property type="match status" value="1"/>
</dbReference>
<feature type="domain" description="Biotin carboxylation" evidence="9">
    <location>
        <begin position="5"/>
        <end position="461"/>
    </location>
</feature>
<dbReference type="InterPro" id="IPR005482">
    <property type="entry name" value="Biotin_COase_C"/>
</dbReference>
<dbReference type="FunFam" id="3.30.470.20:FF:000028">
    <property type="entry name" value="Methylcrotonoyl-CoA carboxylase subunit alpha, mitochondrial"/>
    <property type="match status" value="1"/>
</dbReference>
<dbReference type="GO" id="GO:0005524">
    <property type="term" value="F:ATP binding"/>
    <property type="evidence" value="ECO:0007669"/>
    <property type="project" value="UniProtKB-UniRule"/>
</dbReference>
<evidence type="ECO:0000256" key="6">
    <source>
        <dbReference type="PROSITE-ProRule" id="PRU00409"/>
    </source>
</evidence>
<dbReference type="PANTHER" id="PTHR18866:SF33">
    <property type="entry name" value="METHYLCROTONOYL-COA CARBOXYLASE SUBUNIT ALPHA, MITOCHONDRIAL-RELATED"/>
    <property type="match status" value="1"/>
</dbReference>
<evidence type="ECO:0000313" key="10">
    <source>
        <dbReference type="EMBL" id="KAA0190561.1"/>
    </source>
</evidence>
<evidence type="ECO:0000259" key="9">
    <source>
        <dbReference type="PROSITE" id="PS50979"/>
    </source>
</evidence>
<dbReference type="InterPro" id="IPR050856">
    <property type="entry name" value="Biotin_carboxylase_complex"/>
</dbReference>
<dbReference type="OrthoDB" id="196847at2759"/>
<dbReference type="GO" id="GO:0005739">
    <property type="term" value="C:mitochondrion"/>
    <property type="evidence" value="ECO:0007669"/>
    <property type="project" value="TreeGrafter"/>
</dbReference>
<keyword evidence="7" id="KW-0812">Transmembrane</keyword>
<sequence length="465" mass="51159">MPVGKISRLLIANRGEIACRIAKSAKILGCHTVGVYSDVDRNGLHVKLADEAYHIGPAPAQESYLRIEKLIDVAKEAKVDAIHPGYGFLSESVEFAQACSDANIIFVGPPVPAIRDMGMKNLSKSIMSQAGVPVIKGYHGDDQSDSRLMNEADNIGFPVMIKAVRGGGGKGMRIAKTRDQFAEQLNAARREALKSFNNDSVLIEQLIVHPRHVEVQIFGDYHGNCVYLWERDCSIQRRHQKILEEAPAPGLSSATRQTIGEAAVAAARAVSYVGAGTVEFVMDENEHFFFMEMNTRLQVEHPITEAITQTDLVHWQLLVASGEPLPLRRQEQIPLIGHAFEARIYAEDCSDPGQMLPAAGQLKFHSTPPGSTSYTHRGAPVRVDTGVQSGDQISVYYDPMISKLCVWGETRDDALLRLDQALGDYRITGLPTNIGLLRRLVAHPSVRSGYVCFVLLILCFSFISR</sequence>
<reference evidence="10" key="1">
    <citation type="submission" date="2019-05" db="EMBL/GenBank/DDBJ databases">
        <title>Annotation for the trematode Fasciolopsis buski.</title>
        <authorList>
            <person name="Choi Y.-J."/>
        </authorList>
    </citation>
    <scope>NUCLEOTIDE SEQUENCE</scope>
    <source>
        <strain evidence="10">HT</strain>
        <tissue evidence="10">Whole worm</tissue>
    </source>
</reference>
<dbReference type="PROSITE" id="PS50975">
    <property type="entry name" value="ATP_GRASP"/>
    <property type="match status" value="1"/>
</dbReference>
<feature type="domain" description="ATP-grasp" evidence="8">
    <location>
        <begin position="124"/>
        <end position="321"/>
    </location>
</feature>
<dbReference type="Pfam" id="PF02786">
    <property type="entry name" value="CPSase_L_D2"/>
    <property type="match status" value="1"/>
</dbReference>
<keyword evidence="2" id="KW-0436">Ligase</keyword>
<dbReference type="InterPro" id="IPR016185">
    <property type="entry name" value="PreATP-grasp_dom_sf"/>
</dbReference>
<dbReference type="InterPro" id="IPR011761">
    <property type="entry name" value="ATP-grasp"/>
</dbReference>
<keyword evidence="7" id="KW-1133">Transmembrane helix</keyword>
<keyword evidence="5" id="KW-0092">Biotin</keyword>
<comment type="cofactor">
    <cofactor evidence="1">
        <name>biotin</name>
        <dbReference type="ChEBI" id="CHEBI:57586"/>
    </cofactor>
</comment>
<proteinExistence type="predicted"/>
<dbReference type="AlphaFoldDB" id="A0A8E0RXK9"/>
<dbReference type="EMBL" id="LUCM01006937">
    <property type="protein sequence ID" value="KAA0190561.1"/>
    <property type="molecule type" value="Genomic_DNA"/>
</dbReference>